<protein>
    <submittedName>
        <fullName evidence="2">Baseplate assembly protein</fullName>
    </submittedName>
</protein>
<gene>
    <name evidence="2" type="ORF">AA20_01870</name>
</gene>
<evidence type="ECO:0000313" key="3">
    <source>
        <dbReference type="Proteomes" id="UP000035514"/>
    </source>
</evidence>
<reference evidence="2 3" key="1">
    <citation type="submission" date="2014-01" db="EMBL/GenBank/DDBJ databases">
        <title>Development of a Comparative Genomic Fingerprinting Assay for High Resolution Genotyping of Arcobacter butzleri.</title>
        <authorList>
            <person name="Webb A.L."/>
            <person name="Inglis G.D."/>
            <person name="Kruczkiewicz P."/>
            <person name="Selinger L.B."/>
            <person name="Taboada E.N."/>
        </authorList>
    </citation>
    <scope>NUCLEOTIDE SEQUENCE [LARGE SCALE GENOMIC DNA]</scope>
    <source>
        <strain evidence="2 3">L348</strain>
    </source>
</reference>
<dbReference type="InterPro" id="IPR014507">
    <property type="entry name" value="Baseplate_assembly_J_pred"/>
</dbReference>
<evidence type="ECO:0000259" key="1">
    <source>
        <dbReference type="Pfam" id="PF26079"/>
    </source>
</evidence>
<feature type="domain" description="Baseplate J-like C-terminal" evidence="1">
    <location>
        <begin position="309"/>
        <end position="384"/>
    </location>
</feature>
<dbReference type="RefSeq" id="WP_046996167.1">
    <property type="nucleotide sequence ID" value="NZ_JAIQ01000050.1"/>
</dbReference>
<dbReference type="Proteomes" id="UP000035514">
    <property type="component" value="Unassembled WGS sequence"/>
</dbReference>
<dbReference type="AlphaFoldDB" id="A0A0G9K7W2"/>
<organism evidence="2 3">
    <name type="scientific">Aliarcobacter butzleri L348</name>
    <dbReference type="NCBI Taxonomy" id="1447256"/>
    <lineage>
        <taxon>Bacteria</taxon>
        <taxon>Pseudomonadati</taxon>
        <taxon>Campylobacterota</taxon>
        <taxon>Epsilonproteobacteria</taxon>
        <taxon>Campylobacterales</taxon>
        <taxon>Arcobacteraceae</taxon>
        <taxon>Aliarcobacter</taxon>
    </lineage>
</organism>
<dbReference type="PATRIC" id="fig|1447256.3.peg.359"/>
<comment type="caution">
    <text evidence="2">The sequence shown here is derived from an EMBL/GenBank/DDBJ whole genome shotgun (WGS) entry which is preliminary data.</text>
</comment>
<dbReference type="Pfam" id="PF26079">
    <property type="entry name" value="Baseplate_J_C"/>
    <property type="match status" value="1"/>
</dbReference>
<name>A0A0G9K7W2_9BACT</name>
<evidence type="ECO:0000313" key="2">
    <source>
        <dbReference type="EMBL" id="KLE01885.1"/>
    </source>
</evidence>
<proteinExistence type="predicted"/>
<dbReference type="InterPro" id="IPR058530">
    <property type="entry name" value="Baseplate_J-like_C"/>
</dbReference>
<accession>A0A0G9K7W2</accession>
<sequence length="392" mass="44235">MIDVESLPKPAVLLELDYNKIKQSNIDELKKLYPDWEHIESDDLMPNIEANAYRELHLRQEFNQLALAFFLATATKADLDHWGAIFDCERLKGSKPWANYTFSLSEAKSSDITINKGLALADDESKYEARLLEDIVIKRGELEAVGRVELQVYTSSSDVQTNNITTTLPYILSAKAASEFKAGSNVESDDDFRFRILLSMSDKSTAGSSTTYKSYAYKADERIEDIKVVNGLKDFSTYIPLFLGKNEVEILEGIRNLIADFCTVNVYYYSSNADLLMKQRIEDSLNSESVRPLTDYVKVVEATPKLFQVEAVLNCEKNQEYGLIQTQAVENLENNLRKLRKIGESITLSEINDFLRVGGVKEVVIVNPTQNIEVLSHEIGVCDEFNISTATI</sequence>
<dbReference type="EMBL" id="JAIQ01000050">
    <property type="protein sequence ID" value="KLE01885.1"/>
    <property type="molecule type" value="Genomic_DNA"/>
</dbReference>
<dbReference type="PIRSF" id="PIRSF020481">
    <property type="entry name" value="BAP"/>
    <property type="match status" value="1"/>
</dbReference>